<keyword evidence="1" id="KW-0472">Membrane</keyword>
<dbReference type="Proteomes" id="UP000056090">
    <property type="component" value="Chromosome"/>
</dbReference>
<reference evidence="3 5" key="2">
    <citation type="journal article" date="2018" name="Nat. Biotechnol.">
        <title>A standardized bacterial taxonomy based on genome phylogeny substantially revises the tree of life.</title>
        <authorList>
            <person name="Parks D.H."/>
            <person name="Chuvochina M."/>
            <person name="Waite D.W."/>
            <person name="Rinke C."/>
            <person name="Skarshewski A."/>
            <person name="Chaumeil P.A."/>
            <person name="Hugenholtz P."/>
        </authorList>
    </citation>
    <scope>NUCLEOTIDE SEQUENCE [LARGE SCALE GENOMIC DNA]</scope>
    <source>
        <strain evidence="3">UBA11621</strain>
    </source>
</reference>
<dbReference type="Proteomes" id="UP000264779">
    <property type="component" value="Unassembled WGS sequence"/>
</dbReference>
<evidence type="ECO:0000256" key="1">
    <source>
        <dbReference type="SAM" id="Phobius"/>
    </source>
</evidence>
<feature type="transmembrane region" description="Helical" evidence="1">
    <location>
        <begin position="12"/>
        <end position="31"/>
    </location>
</feature>
<protein>
    <submittedName>
        <fullName evidence="2">Uncharacterized protein</fullName>
    </submittedName>
</protein>
<keyword evidence="4" id="KW-1185">Reference proteome</keyword>
<dbReference type="EMBL" id="DONK01000122">
    <property type="protein sequence ID" value="HBU51271.1"/>
    <property type="molecule type" value="Genomic_DNA"/>
</dbReference>
<dbReference type="EMBL" id="CP008849">
    <property type="protein sequence ID" value="AIG00127.1"/>
    <property type="molecule type" value="Genomic_DNA"/>
</dbReference>
<keyword evidence="1" id="KW-1133">Transmembrane helix</keyword>
<dbReference type="AlphaFoldDB" id="A0A075P2P8"/>
<evidence type="ECO:0000313" key="4">
    <source>
        <dbReference type="Proteomes" id="UP000056090"/>
    </source>
</evidence>
<dbReference type="KEGG" id="aal:EP13_16345"/>
<evidence type="ECO:0000313" key="2">
    <source>
        <dbReference type="EMBL" id="AIG00127.1"/>
    </source>
</evidence>
<organism evidence="2 4">
    <name type="scientific">Alteromonas australica</name>
    <dbReference type="NCBI Taxonomy" id="589873"/>
    <lineage>
        <taxon>Bacteria</taxon>
        <taxon>Pseudomonadati</taxon>
        <taxon>Pseudomonadota</taxon>
        <taxon>Gammaproteobacteria</taxon>
        <taxon>Alteromonadales</taxon>
        <taxon>Alteromonadaceae</taxon>
        <taxon>Alteromonas/Salinimonas group</taxon>
        <taxon>Alteromonas</taxon>
    </lineage>
</organism>
<name>A0A075P2P8_9ALTE</name>
<gene>
    <name evidence="3" type="ORF">DEB45_08415</name>
    <name evidence="2" type="ORF">EP13_16345</name>
</gene>
<evidence type="ECO:0000313" key="3">
    <source>
        <dbReference type="EMBL" id="HBU51271.1"/>
    </source>
</evidence>
<sequence>MTDMLRSGELPMYMLVLPIVHFIVLIGIMALAKEKSRSKLTAFILGMIPFFNTFVLLVYVGLPVKQHRGA</sequence>
<reference evidence="2 4" key="1">
    <citation type="submission" date="2014-06" db="EMBL/GenBank/DDBJ databases">
        <title>Genomes of Alteromonas australica, a world apart.</title>
        <authorList>
            <person name="Gonzaga A."/>
            <person name="Lopez-Perez M."/>
            <person name="Rodriguez-Valera F."/>
        </authorList>
    </citation>
    <scope>NUCLEOTIDE SEQUENCE [LARGE SCALE GENOMIC DNA]</scope>
    <source>
        <strain evidence="2 4">H 17</strain>
    </source>
</reference>
<proteinExistence type="predicted"/>
<keyword evidence="1" id="KW-0812">Transmembrane</keyword>
<dbReference type="RefSeq" id="WP_044058150.1">
    <property type="nucleotide sequence ID" value="NZ_CALBIY010000026.1"/>
</dbReference>
<accession>A0A075P2P8</accession>
<evidence type="ECO:0000313" key="5">
    <source>
        <dbReference type="Proteomes" id="UP000264779"/>
    </source>
</evidence>
<feature type="transmembrane region" description="Helical" evidence="1">
    <location>
        <begin position="43"/>
        <end position="62"/>
    </location>
</feature>
<dbReference type="GeneID" id="78256455"/>